<dbReference type="EnsemblMetazoa" id="CPIJ019429-RA">
    <property type="protein sequence ID" value="CPIJ019429-PA"/>
    <property type="gene ID" value="CPIJ019429"/>
</dbReference>
<dbReference type="GO" id="GO:0007219">
    <property type="term" value="P:Notch signaling pathway"/>
    <property type="evidence" value="ECO:0007669"/>
    <property type="project" value="InterPro"/>
</dbReference>
<dbReference type="VEuPathDB" id="VectorBase:CQUJHB016651"/>
<dbReference type="GO" id="GO:0016020">
    <property type="term" value="C:membrane"/>
    <property type="evidence" value="ECO:0007669"/>
    <property type="project" value="UniProtKB-SubCell"/>
</dbReference>
<accession>B0XIW7</accession>
<reference evidence="6" key="1">
    <citation type="submission" date="2007-03" db="EMBL/GenBank/DDBJ databases">
        <title>Annotation of Culex pipiens quinquefasciatus.</title>
        <authorList>
            <consortium name="The Broad Institute Genome Sequencing Platform"/>
            <person name="Atkinson P.W."/>
            <person name="Hemingway J."/>
            <person name="Christensen B.M."/>
            <person name="Higgs S."/>
            <person name="Kodira C."/>
            <person name="Hannick L."/>
            <person name="Megy K."/>
            <person name="O'Leary S."/>
            <person name="Pearson M."/>
            <person name="Haas B.J."/>
            <person name="Mauceli E."/>
            <person name="Wortman J.R."/>
            <person name="Lee N.H."/>
            <person name="Guigo R."/>
            <person name="Stanke M."/>
            <person name="Alvarado L."/>
            <person name="Amedeo P."/>
            <person name="Antoine C.H."/>
            <person name="Arensburger P."/>
            <person name="Bidwell S.L."/>
            <person name="Crawford M."/>
            <person name="Camaro F."/>
            <person name="Devon K."/>
            <person name="Engels R."/>
            <person name="Hammond M."/>
            <person name="Howarth C."/>
            <person name="Koehrsen M."/>
            <person name="Lawson D."/>
            <person name="Montgomery P."/>
            <person name="Nene V."/>
            <person name="Nusbaum C."/>
            <person name="Puiu D."/>
            <person name="Romero-Severson J."/>
            <person name="Severson D.W."/>
            <person name="Shumway M."/>
            <person name="Sisk P."/>
            <person name="Stolte C."/>
            <person name="Zeng Q."/>
            <person name="Eisenstadt E."/>
            <person name="Fraser-Liggett C."/>
            <person name="Strausberg R."/>
            <person name="Galagan J."/>
            <person name="Birren B."/>
            <person name="Collins F.H."/>
        </authorList>
    </citation>
    <scope>NUCLEOTIDE SEQUENCE [LARGE SCALE GENOMIC DNA]</scope>
    <source>
        <strain evidence="6">JHB</strain>
    </source>
</reference>
<dbReference type="Gene3D" id="2.60.40.3510">
    <property type="match status" value="1"/>
</dbReference>
<dbReference type="STRING" id="7176.B0XIW7"/>
<feature type="domain" description="Notch ligand N-terminal" evidence="5">
    <location>
        <begin position="15"/>
        <end position="133"/>
    </location>
</feature>
<sequence length="217" mass="23820">MVLLGIKGKSQTECSGLFELKLKYFNNERGVDNEGACCSGRSDPVSGNCIGACKTRFRACLKHYQAKIDPSSPCTFGNVITPVLEGNSLNLTERSKQVPFENPIRFPFEFGWPGTFTLIVEAWLDTNETTSRAHGTFSVYVFPACSPLREEQERCTLLPESIPPAGSSCVRPIPILYGPNRKHILSAAVGNSQQQFHVEHMAASYDPHLGLVDVVVA</sequence>
<keyword evidence="4" id="KW-0472">Membrane</keyword>
<keyword evidence="4" id="KW-1133">Transmembrane helix</keyword>
<evidence type="ECO:0000256" key="2">
    <source>
        <dbReference type="ARBA" id="ARBA00022692"/>
    </source>
</evidence>
<dbReference type="AlphaFoldDB" id="B0XIW7"/>
<reference evidence="7" key="2">
    <citation type="submission" date="2021-02" db="UniProtKB">
        <authorList>
            <consortium name="EnsemblMetazoa"/>
        </authorList>
    </citation>
    <scope>IDENTIFICATION</scope>
    <source>
        <strain evidence="7">JHB</strain>
    </source>
</reference>
<evidence type="ECO:0000313" key="7">
    <source>
        <dbReference type="EnsemblMetazoa" id="CPIJ019429-PA"/>
    </source>
</evidence>
<dbReference type="VEuPathDB" id="VectorBase:CPIJ019429"/>
<dbReference type="InterPro" id="IPR011651">
    <property type="entry name" value="Notch_ligand_N"/>
</dbReference>
<evidence type="ECO:0000313" key="6">
    <source>
        <dbReference type="EMBL" id="EDS29749.1"/>
    </source>
</evidence>
<dbReference type="InParanoid" id="B0XIW7"/>
<dbReference type="KEGG" id="cqu:CpipJ_CPIJ019429"/>
<keyword evidence="8" id="KW-1185">Reference proteome</keyword>
<dbReference type="Pfam" id="PF07657">
    <property type="entry name" value="MNNL"/>
    <property type="match status" value="1"/>
</dbReference>
<evidence type="ECO:0000256" key="1">
    <source>
        <dbReference type="ARBA" id="ARBA00022536"/>
    </source>
</evidence>
<keyword evidence="1" id="KW-0245">EGF-like domain</keyword>
<name>B0XIW7_CULQU</name>
<evidence type="ECO:0000259" key="5">
    <source>
        <dbReference type="Pfam" id="PF07657"/>
    </source>
</evidence>
<dbReference type="EMBL" id="DS233397">
    <property type="protein sequence ID" value="EDS29749.1"/>
    <property type="molecule type" value="Genomic_DNA"/>
</dbReference>
<protein>
    <submittedName>
        <fullName evidence="6 7">Neurogenic locus delta protein</fullName>
    </submittedName>
</protein>
<dbReference type="Proteomes" id="UP000002320">
    <property type="component" value="Unassembled WGS sequence"/>
</dbReference>
<organism>
    <name type="scientific">Culex quinquefasciatus</name>
    <name type="common">Southern house mosquito</name>
    <name type="synonym">Culex pungens</name>
    <dbReference type="NCBI Taxonomy" id="7176"/>
    <lineage>
        <taxon>Eukaryota</taxon>
        <taxon>Metazoa</taxon>
        <taxon>Ecdysozoa</taxon>
        <taxon>Arthropoda</taxon>
        <taxon>Hexapoda</taxon>
        <taxon>Insecta</taxon>
        <taxon>Pterygota</taxon>
        <taxon>Neoptera</taxon>
        <taxon>Endopterygota</taxon>
        <taxon>Diptera</taxon>
        <taxon>Nematocera</taxon>
        <taxon>Culicoidea</taxon>
        <taxon>Culicidae</taxon>
        <taxon>Culicinae</taxon>
        <taxon>Culicini</taxon>
        <taxon>Culex</taxon>
        <taxon>Culex</taxon>
    </lineage>
</organism>
<proteinExistence type="predicted"/>
<dbReference type="OrthoDB" id="283575at2759"/>
<evidence type="ECO:0000256" key="3">
    <source>
        <dbReference type="ARBA" id="ARBA00022737"/>
    </source>
</evidence>
<evidence type="ECO:0000256" key="4">
    <source>
        <dbReference type="ARBA" id="ARBA00022989"/>
    </source>
</evidence>
<evidence type="ECO:0000313" key="8">
    <source>
        <dbReference type="Proteomes" id="UP000002320"/>
    </source>
</evidence>
<keyword evidence="3" id="KW-0677">Repeat</keyword>
<dbReference type="HOGENOM" id="CLU_1273357_0_0_1"/>
<gene>
    <name evidence="7" type="primary">6053525</name>
    <name evidence="6" type="ORF">CpipJ_CPIJ019429</name>
</gene>
<keyword evidence="2" id="KW-0812">Transmembrane</keyword>
<dbReference type="eggNOG" id="KOG1217">
    <property type="taxonomic scope" value="Eukaryota"/>
</dbReference>